<dbReference type="KEGG" id="hbs:IPV69_15655"/>
<evidence type="ECO:0000256" key="2">
    <source>
        <dbReference type="ARBA" id="ARBA00022679"/>
    </source>
</evidence>
<proteinExistence type="inferred from homology"/>
<dbReference type="NCBIfam" id="NF002346">
    <property type="entry name" value="PRK01305.2-3"/>
    <property type="match status" value="1"/>
</dbReference>
<feature type="domain" description="N-end aminoacyl transferase N-terminal" evidence="5">
    <location>
        <begin position="36"/>
        <end position="105"/>
    </location>
</feature>
<dbReference type="GO" id="GO:0071596">
    <property type="term" value="P:ubiquitin-dependent protein catabolic process via the N-end rule pathway"/>
    <property type="evidence" value="ECO:0007669"/>
    <property type="project" value="InterPro"/>
</dbReference>
<dbReference type="PANTHER" id="PTHR21367:SF1">
    <property type="entry name" value="ARGINYL-TRNA--PROTEIN TRANSFERASE 1"/>
    <property type="match status" value="1"/>
</dbReference>
<gene>
    <name evidence="4" type="primary">bpt</name>
    <name evidence="7" type="ORF">IPV69_15655</name>
</gene>
<evidence type="ECO:0000259" key="6">
    <source>
        <dbReference type="Pfam" id="PF04377"/>
    </source>
</evidence>
<evidence type="ECO:0000256" key="3">
    <source>
        <dbReference type="ARBA" id="ARBA00023315"/>
    </source>
</evidence>
<protein>
    <recommendedName>
        <fullName evidence="4">Aspartate/glutamate leucyltransferase</fullName>
        <ecNumber evidence="4">2.3.2.29</ecNumber>
    </recommendedName>
</protein>
<name>A0A7M2WQN3_9BACT</name>
<organism evidence="7 8">
    <name type="scientific">Humisphaera borealis</name>
    <dbReference type="NCBI Taxonomy" id="2807512"/>
    <lineage>
        <taxon>Bacteria</taxon>
        <taxon>Pseudomonadati</taxon>
        <taxon>Planctomycetota</taxon>
        <taxon>Phycisphaerae</taxon>
        <taxon>Tepidisphaerales</taxon>
        <taxon>Tepidisphaeraceae</taxon>
        <taxon>Humisphaera</taxon>
    </lineage>
</organism>
<keyword evidence="8" id="KW-1185">Reference proteome</keyword>
<dbReference type="Pfam" id="PF04376">
    <property type="entry name" value="ATE_N"/>
    <property type="match status" value="1"/>
</dbReference>
<sequence>MSSNRATHPPDHPATFSCYPAIPPPIRLSLVNTGEHACPYLPGRMSSNRAFWAEQIPPEVYHAFMDAGFRRSGKFVYQPVCRGCRQCISIRVPVKEFRASKSQRRCLRRNDDLRVAIGPPEPDAERFALYQKYVTQWHGKKPADDPEDPYESFCSFLYESPVDTVEYQYRDQGGRLIGVGICDLSPQSLSSVYFYHDPDESHRSLGTFSALREIGDCIDRGIPYYYLGYWVDQCTTMDYKSSYKPHQILHPDGIWRNRGAD</sequence>
<evidence type="ECO:0000313" key="8">
    <source>
        <dbReference type="Proteomes" id="UP000593765"/>
    </source>
</evidence>
<keyword evidence="3 4" id="KW-0012">Acyltransferase</keyword>
<dbReference type="InterPro" id="IPR017138">
    <property type="entry name" value="Asp_Glu_LeuTrfase"/>
</dbReference>
<dbReference type="InterPro" id="IPR007472">
    <property type="entry name" value="N-end_Aminoacyl_Trfase_C"/>
</dbReference>
<dbReference type="PANTHER" id="PTHR21367">
    <property type="entry name" value="ARGININE-TRNA-PROTEIN TRANSFERASE 1"/>
    <property type="match status" value="1"/>
</dbReference>
<comment type="catalytic activity">
    <reaction evidence="4">
        <text>N-terminal L-aspartyl-[protein] + L-leucyl-tRNA(Leu) = N-terminal L-leucyl-L-aspartyl-[protein] + tRNA(Leu) + H(+)</text>
        <dbReference type="Rhea" id="RHEA:50420"/>
        <dbReference type="Rhea" id="RHEA-COMP:9613"/>
        <dbReference type="Rhea" id="RHEA-COMP:9622"/>
        <dbReference type="Rhea" id="RHEA-COMP:12669"/>
        <dbReference type="Rhea" id="RHEA-COMP:12674"/>
        <dbReference type="ChEBI" id="CHEBI:15378"/>
        <dbReference type="ChEBI" id="CHEBI:64720"/>
        <dbReference type="ChEBI" id="CHEBI:78442"/>
        <dbReference type="ChEBI" id="CHEBI:78494"/>
        <dbReference type="ChEBI" id="CHEBI:133042"/>
        <dbReference type="EC" id="2.3.2.29"/>
    </reaction>
</comment>
<comment type="catalytic activity">
    <reaction evidence="4">
        <text>N-terminal L-glutamyl-[protein] + L-leucyl-tRNA(Leu) = N-terminal L-leucyl-L-glutamyl-[protein] + tRNA(Leu) + H(+)</text>
        <dbReference type="Rhea" id="RHEA:50412"/>
        <dbReference type="Rhea" id="RHEA-COMP:9613"/>
        <dbReference type="Rhea" id="RHEA-COMP:9622"/>
        <dbReference type="Rhea" id="RHEA-COMP:12664"/>
        <dbReference type="Rhea" id="RHEA-COMP:12668"/>
        <dbReference type="ChEBI" id="CHEBI:15378"/>
        <dbReference type="ChEBI" id="CHEBI:64721"/>
        <dbReference type="ChEBI" id="CHEBI:78442"/>
        <dbReference type="ChEBI" id="CHEBI:78494"/>
        <dbReference type="ChEBI" id="CHEBI:133041"/>
        <dbReference type="EC" id="2.3.2.29"/>
    </reaction>
</comment>
<dbReference type="GO" id="GO:0005737">
    <property type="term" value="C:cytoplasm"/>
    <property type="evidence" value="ECO:0007669"/>
    <property type="project" value="UniProtKB-SubCell"/>
</dbReference>
<dbReference type="AlphaFoldDB" id="A0A7M2WQN3"/>
<comment type="subcellular location">
    <subcellularLocation>
        <location evidence="4">Cytoplasm</location>
    </subcellularLocation>
</comment>
<dbReference type="RefSeq" id="WP_206290629.1">
    <property type="nucleotide sequence ID" value="NZ_CP063458.1"/>
</dbReference>
<comment type="similarity">
    <text evidence="4">Belongs to the R-transferase family. Bpt subfamily.</text>
</comment>
<dbReference type="InterPro" id="IPR007471">
    <property type="entry name" value="N-end_Aminoacyl_Trfase_N"/>
</dbReference>
<accession>A0A7M2WQN3</accession>
<dbReference type="Pfam" id="PF04377">
    <property type="entry name" value="ATE_C"/>
    <property type="match status" value="1"/>
</dbReference>
<evidence type="ECO:0000259" key="5">
    <source>
        <dbReference type="Pfam" id="PF04376"/>
    </source>
</evidence>
<dbReference type="InterPro" id="IPR030700">
    <property type="entry name" value="N-end_Aminoacyl_Trfase"/>
</dbReference>
<comment type="function">
    <text evidence="4">Functions in the N-end rule pathway of protein degradation where it conjugates Leu from its aminoacyl-tRNA to the N-termini of proteins containing an N-terminal aspartate or glutamate.</text>
</comment>
<feature type="domain" description="N-end rule aminoacyl transferase C-terminal" evidence="6">
    <location>
        <begin position="125"/>
        <end position="249"/>
    </location>
</feature>
<keyword evidence="2 4" id="KW-0808">Transferase</keyword>
<dbReference type="PIRSF" id="PIRSF037208">
    <property type="entry name" value="ATE_pro_prd"/>
    <property type="match status" value="1"/>
</dbReference>
<evidence type="ECO:0000313" key="7">
    <source>
        <dbReference type="EMBL" id="QOV87719.1"/>
    </source>
</evidence>
<dbReference type="InterPro" id="IPR016181">
    <property type="entry name" value="Acyl_CoA_acyltransferase"/>
</dbReference>
<evidence type="ECO:0000256" key="4">
    <source>
        <dbReference type="HAMAP-Rule" id="MF_00689"/>
    </source>
</evidence>
<dbReference type="SUPFAM" id="SSF55729">
    <property type="entry name" value="Acyl-CoA N-acyltransferases (Nat)"/>
    <property type="match status" value="1"/>
</dbReference>
<dbReference type="GO" id="GO:0008914">
    <property type="term" value="F:leucyl-tRNA--protein transferase activity"/>
    <property type="evidence" value="ECO:0007669"/>
    <property type="project" value="UniProtKB-UniRule"/>
</dbReference>
<evidence type="ECO:0000256" key="1">
    <source>
        <dbReference type="ARBA" id="ARBA00022490"/>
    </source>
</evidence>
<keyword evidence="1 4" id="KW-0963">Cytoplasm</keyword>
<dbReference type="HAMAP" id="MF_00689">
    <property type="entry name" value="Bpt"/>
    <property type="match status" value="1"/>
</dbReference>
<dbReference type="GO" id="GO:0004057">
    <property type="term" value="F:arginyl-tRNA--protein transferase activity"/>
    <property type="evidence" value="ECO:0007669"/>
    <property type="project" value="InterPro"/>
</dbReference>
<dbReference type="Proteomes" id="UP000593765">
    <property type="component" value="Chromosome"/>
</dbReference>
<dbReference type="EC" id="2.3.2.29" evidence="4"/>
<reference evidence="7 8" key="1">
    <citation type="submission" date="2020-10" db="EMBL/GenBank/DDBJ databases">
        <title>Wide distribution of Phycisphaera-like planctomycetes from WD2101 soil group in peatlands and genome analysis of the first cultivated representative.</title>
        <authorList>
            <person name="Dedysh S.N."/>
            <person name="Beletsky A.V."/>
            <person name="Ivanova A."/>
            <person name="Kulichevskaya I.S."/>
            <person name="Suzina N.E."/>
            <person name="Philippov D.A."/>
            <person name="Rakitin A.L."/>
            <person name="Mardanov A.V."/>
            <person name="Ravin N.V."/>
        </authorList>
    </citation>
    <scope>NUCLEOTIDE SEQUENCE [LARGE SCALE GENOMIC DNA]</scope>
    <source>
        <strain evidence="7 8">M1803</strain>
    </source>
</reference>
<dbReference type="EMBL" id="CP063458">
    <property type="protein sequence ID" value="QOV87719.1"/>
    <property type="molecule type" value="Genomic_DNA"/>
</dbReference>